<accession>A0A481ZF02</accession>
<gene>
    <name evidence="2" type="ORF">LCPAC404_02330</name>
</gene>
<keyword evidence="1" id="KW-1133">Transmembrane helix</keyword>
<keyword evidence="1" id="KW-0472">Membrane</keyword>
<dbReference type="EMBL" id="MK500597">
    <property type="protein sequence ID" value="QBK93529.1"/>
    <property type="molecule type" value="Genomic_DNA"/>
</dbReference>
<sequence length="581" mass="62466">MEGEHVILVVIFAAILIGLVLLVTFSFFVTSPVTTMPPQQRGFNQPCSDINTCIDNLICETVCLKPPGDTCTASSDCALDGICSNGICIVGPSGGLNEFCPCDDPNLTCVISTANPEGICKINVSQPCVNNFDCSTNACVDGLCAFGRLLGQSCSNTDTCNVGLECSLGFCQNPGFTTGTEGAFCSDSLGPICDQGLICENNVCVVATQTLGTPCTDILICAPPLICSTTIGTGVCLFSDTPNTCPIGVCFDSSTCVSNMCRGQSNQPCYINNQCLSNSCDTTDMSIFILRNNGWSLLTVNPEGVAFERLETRTGFVWGLDLNSGIYSFVNTMWIHVLPSVDDTDPQFPDGSISIITDFTIDSISNVIYVLADIVSGDEVIDTAVFTVTLLVDGTGILIPFNTTDQDLPGVQFRDSGDEIHAKAIDASDSGDILLLDESNVVLIKLGTTYFEGVIDVTKPRFYKGIGVDRDNYTDIVEVSTDVGEVVEYQGVNKGLMYPTQTASVQREYSIIDYGTFSTNTVNSGDLWIISEIIRPETEEQFTLFKVSDSFQTQFPGYFDKRARVTVDSSGPYIQSFGICR</sequence>
<reference evidence="2" key="1">
    <citation type="journal article" date="2019" name="MBio">
        <title>Virus Genomes from Deep Sea Sediments Expand the Ocean Megavirome and Support Independent Origins of Viral Gigantism.</title>
        <authorList>
            <person name="Backstrom D."/>
            <person name="Yutin N."/>
            <person name="Jorgensen S.L."/>
            <person name="Dharamshi J."/>
            <person name="Homa F."/>
            <person name="Zaremba-Niedwiedzka K."/>
            <person name="Spang A."/>
            <person name="Wolf Y.I."/>
            <person name="Koonin E.V."/>
            <person name="Ettema T.J."/>
        </authorList>
    </citation>
    <scope>NUCLEOTIDE SEQUENCE</scope>
</reference>
<keyword evidence="1 2" id="KW-0812">Transmembrane</keyword>
<evidence type="ECO:0000256" key="1">
    <source>
        <dbReference type="SAM" id="Phobius"/>
    </source>
</evidence>
<name>A0A481ZF02_9VIRU</name>
<evidence type="ECO:0000313" key="2">
    <source>
        <dbReference type="EMBL" id="QBK93529.1"/>
    </source>
</evidence>
<protein>
    <submittedName>
        <fullName evidence="2">Transmembrane protein</fullName>
    </submittedName>
</protein>
<proteinExistence type="predicted"/>
<organism evidence="2">
    <name type="scientific">Pithovirus LCPAC404</name>
    <dbReference type="NCBI Taxonomy" id="2506597"/>
    <lineage>
        <taxon>Viruses</taxon>
        <taxon>Pithoviruses</taxon>
    </lineage>
</organism>
<feature type="transmembrane region" description="Helical" evidence="1">
    <location>
        <begin position="7"/>
        <end position="29"/>
    </location>
</feature>